<dbReference type="InterPro" id="IPR036396">
    <property type="entry name" value="Cyt_P450_sf"/>
</dbReference>
<proteinExistence type="inferred from homology"/>
<accession>A0A6F8YNS8</accession>
<evidence type="ECO:0000313" key="5">
    <source>
        <dbReference type="Proteomes" id="UP000503011"/>
    </source>
</evidence>
<dbReference type="InterPro" id="IPR017972">
    <property type="entry name" value="Cyt_P450_CS"/>
</dbReference>
<protein>
    <submittedName>
        <fullName evidence="4">Cytochrome P450</fullName>
    </submittedName>
</protein>
<dbReference type="Gene3D" id="1.10.630.10">
    <property type="entry name" value="Cytochrome P450"/>
    <property type="match status" value="1"/>
</dbReference>
<dbReference type="KEGG" id="psuu:Psuf_051380"/>
<sequence>MERVDHGPRPPRGLNPLALLVRARRRGAVARLPVPGARVYLVSDPAAIQEALTRTQREYAKGVGRHGREPLKRVLGDGLLTSPPDLHRQQRRLVRPLFHRERVAGYAATFTALAREAAAGWRDGEVRDLHRDLTALTLAIVARTVFDAGVTDAAVTTVSRALARNQRALRREILPGGTLLDRLPLPATRRWRADSAAVDAVVHGLIEARRAEPGGSDLLSLLLATGMPDRRIRDEALTLLLAGHETTASALAFTFALLSHDPAAQERIAGGDRAYTTAVVRESLRLYPPAWAIWRHLVEAREVGGRRLPAGATLIFSPWVTHRDPAWWPEPDRFRPERWLAGPPPERYAYFPFGAGPRQCVGNEFAELEAARVTEAVCARWVLAPAPGGRPVVPRPLITLRPRYGVPLLLRVRR</sequence>
<reference evidence="4 5" key="2">
    <citation type="submission" date="2020-03" db="EMBL/GenBank/DDBJ databases">
        <authorList>
            <person name="Ichikawa N."/>
            <person name="Kimura A."/>
            <person name="Kitahashi Y."/>
            <person name="Uohara A."/>
        </authorList>
    </citation>
    <scope>NUCLEOTIDE SEQUENCE [LARGE SCALE GENOMIC DNA]</scope>
    <source>
        <strain evidence="4 5">NBRC 105367</strain>
    </source>
</reference>
<keyword evidence="3" id="KW-0349">Heme</keyword>
<dbReference type="InterPro" id="IPR001128">
    <property type="entry name" value="Cyt_P450"/>
</dbReference>
<dbReference type="PANTHER" id="PTHR24305:SF166">
    <property type="entry name" value="CYTOCHROME P450 12A4, MITOCHONDRIAL-RELATED"/>
    <property type="match status" value="1"/>
</dbReference>
<dbReference type="EMBL" id="AP022871">
    <property type="protein sequence ID" value="BCB87825.1"/>
    <property type="molecule type" value="Genomic_DNA"/>
</dbReference>
<organism evidence="4 5">
    <name type="scientific">Phytohabitans suffuscus</name>
    <dbReference type="NCBI Taxonomy" id="624315"/>
    <lineage>
        <taxon>Bacteria</taxon>
        <taxon>Bacillati</taxon>
        <taxon>Actinomycetota</taxon>
        <taxon>Actinomycetes</taxon>
        <taxon>Micromonosporales</taxon>
        <taxon>Micromonosporaceae</taxon>
    </lineage>
</organism>
<evidence type="ECO:0000313" key="4">
    <source>
        <dbReference type="EMBL" id="BCB87825.1"/>
    </source>
</evidence>
<dbReference type="SUPFAM" id="SSF48264">
    <property type="entry name" value="Cytochrome P450"/>
    <property type="match status" value="1"/>
</dbReference>
<dbReference type="RefSeq" id="WP_173159220.1">
    <property type="nucleotide sequence ID" value="NZ_AP022871.1"/>
</dbReference>
<dbReference type="PRINTS" id="PR00385">
    <property type="entry name" value="P450"/>
</dbReference>
<dbReference type="Pfam" id="PF00067">
    <property type="entry name" value="p450"/>
    <property type="match status" value="1"/>
</dbReference>
<keyword evidence="3" id="KW-0479">Metal-binding</keyword>
<dbReference type="GO" id="GO:0005506">
    <property type="term" value="F:iron ion binding"/>
    <property type="evidence" value="ECO:0007669"/>
    <property type="project" value="InterPro"/>
</dbReference>
<dbReference type="Proteomes" id="UP000503011">
    <property type="component" value="Chromosome"/>
</dbReference>
<dbReference type="PANTHER" id="PTHR24305">
    <property type="entry name" value="CYTOCHROME P450"/>
    <property type="match status" value="1"/>
</dbReference>
<keyword evidence="3" id="KW-0408">Iron</keyword>
<dbReference type="InterPro" id="IPR050121">
    <property type="entry name" value="Cytochrome_P450_monoxygenase"/>
</dbReference>
<keyword evidence="3" id="KW-0560">Oxidoreductase</keyword>
<evidence type="ECO:0000256" key="3">
    <source>
        <dbReference type="RuleBase" id="RU000461"/>
    </source>
</evidence>
<name>A0A6F8YNS8_9ACTN</name>
<dbReference type="InterPro" id="IPR002397">
    <property type="entry name" value="Cyt_P450_B"/>
</dbReference>
<dbReference type="AlphaFoldDB" id="A0A6F8YNS8"/>
<dbReference type="PRINTS" id="PR00359">
    <property type="entry name" value="BP450"/>
</dbReference>
<dbReference type="GO" id="GO:0016705">
    <property type="term" value="F:oxidoreductase activity, acting on paired donors, with incorporation or reduction of molecular oxygen"/>
    <property type="evidence" value="ECO:0007669"/>
    <property type="project" value="InterPro"/>
</dbReference>
<keyword evidence="3" id="KW-0503">Monooxygenase</keyword>
<reference evidence="4 5" key="1">
    <citation type="submission" date="2020-03" db="EMBL/GenBank/DDBJ databases">
        <title>Whole genome shotgun sequence of Phytohabitans suffuscus NBRC 105367.</title>
        <authorList>
            <person name="Komaki H."/>
            <person name="Tamura T."/>
        </authorList>
    </citation>
    <scope>NUCLEOTIDE SEQUENCE [LARGE SCALE GENOMIC DNA]</scope>
    <source>
        <strain evidence="4 5">NBRC 105367</strain>
    </source>
</reference>
<dbReference type="GO" id="GO:0020037">
    <property type="term" value="F:heme binding"/>
    <property type="evidence" value="ECO:0007669"/>
    <property type="project" value="InterPro"/>
</dbReference>
<dbReference type="GO" id="GO:0004497">
    <property type="term" value="F:monooxygenase activity"/>
    <property type="evidence" value="ECO:0007669"/>
    <property type="project" value="UniProtKB-KW"/>
</dbReference>
<comment type="similarity">
    <text evidence="2 3">Belongs to the cytochrome P450 family.</text>
</comment>
<keyword evidence="5" id="KW-1185">Reference proteome</keyword>
<gene>
    <name evidence="4" type="ORF">Psuf_051380</name>
</gene>
<comment type="cofactor">
    <cofactor evidence="1">
        <name>heme</name>
        <dbReference type="ChEBI" id="CHEBI:30413"/>
    </cofactor>
</comment>
<evidence type="ECO:0000256" key="2">
    <source>
        <dbReference type="ARBA" id="ARBA00010617"/>
    </source>
</evidence>
<dbReference type="PROSITE" id="PS00086">
    <property type="entry name" value="CYTOCHROME_P450"/>
    <property type="match status" value="1"/>
</dbReference>
<evidence type="ECO:0000256" key="1">
    <source>
        <dbReference type="ARBA" id="ARBA00001971"/>
    </source>
</evidence>